<keyword evidence="4" id="KW-0010">Activator</keyword>
<gene>
    <name evidence="8" type="ORF">H5P28_02770</name>
</gene>
<dbReference type="InterPro" id="IPR003313">
    <property type="entry name" value="AraC-bd"/>
</dbReference>
<keyword evidence="3" id="KW-0238">DNA-binding</keyword>
<evidence type="ECO:0000256" key="6">
    <source>
        <dbReference type="SAM" id="MobiDB-lite"/>
    </source>
</evidence>
<evidence type="ECO:0000313" key="9">
    <source>
        <dbReference type="Proteomes" id="UP000546464"/>
    </source>
</evidence>
<dbReference type="PANTHER" id="PTHR46796:SF13">
    <property type="entry name" value="HTH-TYPE TRANSCRIPTIONAL ACTIVATOR RHAS"/>
    <property type="match status" value="1"/>
</dbReference>
<dbReference type="EMBL" id="JACHVB010000012">
    <property type="protein sequence ID" value="MBC2593175.1"/>
    <property type="molecule type" value="Genomic_DNA"/>
</dbReference>
<sequence length="291" mass="33426">MEPARLRRTRNTPDFPASLPEPGSYYTGVDDPERPRVRNVLVFMRTERDKLQQRNFANRSHHRHVLILALDTAGSVIVDGSEVRLGEGQGMLVRPFQFHHYINLEQDRLRWLFVTFDLEAGGGRLPELDYRVLRPDENLLRLWSRIARTWGEKTGPERAVVLPLLDLLLTGLLAGERTVTPAGAGNSSWIARTESLLIQSIYKGWTVEEIASQLGLSGRRLRTLFEEQTGVSIRRYRANYQLHRAMQLMSGSSDSLSRIAERCGFNSLSVFTRFIQRETGQPPRRFRRTLE</sequence>
<keyword evidence="2" id="KW-0805">Transcription regulation</keyword>
<organism evidence="8 9">
    <name type="scientific">Ruficoccus amylovorans</name>
    <dbReference type="NCBI Taxonomy" id="1804625"/>
    <lineage>
        <taxon>Bacteria</taxon>
        <taxon>Pseudomonadati</taxon>
        <taxon>Verrucomicrobiota</taxon>
        <taxon>Opitutia</taxon>
        <taxon>Puniceicoccales</taxon>
        <taxon>Cerasicoccaceae</taxon>
        <taxon>Ruficoccus</taxon>
    </lineage>
</organism>
<dbReference type="PANTHER" id="PTHR46796">
    <property type="entry name" value="HTH-TYPE TRANSCRIPTIONAL ACTIVATOR RHAS-RELATED"/>
    <property type="match status" value="1"/>
</dbReference>
<dbReference type="PROSITE" id="PS01124">
    <property type="entry name" value="HTH_ARAC_FAMILY_2"/>
    <property type="match status" value="1"/>
</dbReference>
<dbReference type="InterPro" id="IPR009057">
    <property type="entry name" value="Homeodomain-like_sf"/>
</dbReference>
<dbReference type="GO" id="GO:0043565">
    <property type="term" value="F:sequence-specific DNA binding"/>
    <property type="evidence" value="ECO:0007669"/>
    <property type="project" value="InterPro"/>
</dbReference>
<feature type="compositionally biased region" description="Basic residues" evidence="6">
    <location>
        <begin position="1"/>
        <end position="10"/>
    </location>
</feature>
<evidence type="ECO:0000256" key="1">
    <source>
        <dbReference type="ARBA" id="ARBA00022490"/>
    </source>
</evidence>
<dbReference type="AlphaFoldDB" id="A0A842HA39"/>
<dbReference type="Gene3D" id="2.60.120.10">
    <property type="entry name" value="Jelly Rolls"/>
    <property type="match status" value="1"/>
</dbReference>
<dbReference type="GO" id="GO:0003700">
    <property type="term" value="F:DNA-binding transcription factor activity"/>
    <property type="evidence" value="ECO:0007669"/>
    <property type="project" value="InterPro"/>
</dbReference>
<dbReference type="InterPro" id="IPR018060">
    <property type="entry name" value="HTH_AraC"/>
</dbReference>
<evidence type="ECO:0000259" key="7">
    <source>
        <dbReference type="PROSITE" id="PS01124"/>
    </source>
</evidence>
<dbReference type="PROSITE" id="PS00041">
    <property type="entry name" value="HTH_ARAC_FAMILY_1"/>
    <property type="match status" value="1"/>
</dbReference>
<evidence type="ECO:0000256" key="3">
    <source>
        <dbReference type="ARBA" id="ARBA00023125"/>
    </source>
</evidence>
<dbReference type="SMART" id="SM00342">
    <property type="entry name" value="HTH_ARAC"/>
    <property type="match status" value="1"/>
</dbReference>
<accession>A0A842HA39</accession>
<dbReference type="Gene3D" id="1.10.10.60">
    <property type="entry name" value="Homeodomain-like"/>
    <property type="match status" value="1"/>
</dbReference>
<dbReference type="Pfam" id="PF02311">
    <property type="entry name" value="AraC_binding"/>
    <property type="match status" value="1"/>
</dbReference>
<proteinExistence type="predicted"/>
<dbReference type="InterPro" id="IPR037923">
    <property type="entry name" value="HTH-like"/>
</dbReference>
<evidence type="ECO:0000256" key="4">
    <source>
        <dbReference type="ARBA" id="ARBA00023159"/>
    </source>
</evidence>
<dbReference type="InterPro" id="IPR050204">
    <property type="entry name" value="AraC_XylS_family_regulators"/>
</dbReference>
<evidence type="ECO:0000256" key="5">
    <source>
        <dbReference type="ARBA" id="ARBA00023163"/>
    </source>
</evidence>
<keyword evidence="5" id="KW-0804">Transcription</keyword>
<reference evidence="8 9" key="1">
    <citation type="submission" date="2020-07" db="EMBL/GenBank/DDBJ databases">
        <authorList>
            <person name="Feng X."/>
        </authorList>
    </citation>
    <scope>NUCLEOTIDE SEQUENCE [LARGE SCALE GENOMIC DNA]</scope>
    <source>
        <strain evidence="8 9">JCM31066</strain>
    </source>
</reference>
<dbReference type="RefSeq" id="WP_185674167.1">
    <property type="nucleotide sequence ID" value="NZ_JACHVB010000012.1"/>
</dbReference>
<dbReference type="CDD" id="cd02208">
    <property type="entry name" value="cupin_RmlC-like"/>
    <property type="match status" value="1"/>
</dbReference>
<feature type="region of interest" description="Disordered" evidence="6">
    <location>
        <begin position="1"/>
        <end position="32"/>
    </location>
</feature>
<dbReference type="Proteomes" id="UP000546464">
    <property type="component" value="Unassembled WGS sequence"/>
</dbReference>
<dbReference type="SUPFAM" id="SSF46689">
    <property type="entry name" value="Homeodomain-like"/>
    <property type="match status" value="2"/>
</dbReference>
<keyword evidence="1" id="KW-0963">Cytoplasm</keyword>
<dbReference type="Pfam" id="PF12833">
    <property type="entry name" value="HTH_18"/>
    <property type="match status" value="1"/>
</dbReference>
<comment type="caution">
    <text evidence="8">The sequence shown here is derived from an EMBL/GenBank/DDBJ whole genome shotgun (WGS) entry which is preliminary data.</text>
</comment>
<protein>
    <submittedName>
        <fullName evidence="8">Helix-turn-helix transcriptional regulator</fullName>
    </submittedName>
</protein>
<name>A0A842HA39_9BACT</name>
<evidence type="ECO:0000313" key="8">
    <source>
        <dbReference type="EMBL" id="MBC2593175.1"/>
    </source>
</evidence>
<keyword evidence="9" id="KW-1185">Reference proteome</keyword>
<dbReference type="InterPro" id="IPR014710">
    <property type="entry name" value="RmlC-like_jellyroll"/>
</dbReference>
<evidence type="ECO:0000256" key="2">
    <source>
        <dbReference type="ARBA" id="ARBA00023015"/>
    </source>
</evidence>
<dbReference type="SUPFAM" id="SSF51215">
    <property type="entry name" value="Regulatory protein AraC"/>
    <property type="match status" value="1"/>
</dbReference>
<feature type="domain" description="HTH araC/xylS-type" evidence="7">
    <location>
        <begin position="191"/>
        <end position="289"/>
    </location>
</feature>
<dbReference type="InterPro" id="IPR018062">
    <property type="entry name" value="HTH_AraC-typ_CS"/>
</dbReference>